<reference evidence="1" key="2">
    <citation type="submission" date="2021-01" db="EMBL/GenBank/DDBJ databases">
        <authorList>
            <person name="Schikora-Tamarit M.A."/>
        </authorList>
    </citation>
    <scope>NUCLEOTIDE SEQUENCE</scope>
    <source>
        <strain evidence="1">CBS2887</strain>
    </source>
</reference>
<sequence length="102" mass="11530">MLFKQSSNLSVLQVFPSASATSSVKFCDCDVDLVTGLVIWKGLLSVSSYQNFRNPRSLFDRPKEYLFLPFFMLLLAEFMLRLGSSADFSEISLNLDCKFAIL</sequence>
<evidence type="ECO:0000313" key="2">
    <source>
        <dbReference type="Proteomes" id="UP000774326"/>
    </source>
</evidence>
<evidence type="ECO:0000313" key="1">
    <source>
        <dbReference type="EMBL" id="KAH3684519.1"/>
    </source>
</evidence>
<protein>
    <submittedName>
        <fullName evidence="1">Uncharacterized protein</fullName>
    </submittedName>
</protein>
<comment type="caution">
    <text evidence="1">The sequence shown here is derived from an EMBL/GenBank/DDBJ whole genome shotgun (WGS) entry which is preliminary data.</text>
</comment>
<dbReference type="AlphaFoldDB" id="A0A9P8Q7V5"/>
<reference evidence="1" key="1">
    <citation type="journal article" date="2021" name="Open Biol.">
        <title>Shared evolutionary footprints suggest mitochondrial oxidative damage underlies multiple complex I losses in fungi.</title>
        <authorList>
            <person name="Schikora-Tamarit M.A."/>
            <person name="Marcet-Houben M."/>
            <person name="Nosek J."/>
            <person name="Gabaldon T."/>
        </authorList>
    </citation>
    <scope>NUCLEOTIDE SEQUENCE</scope>
    <source>
        <strain evidence="1">CBS2887</strain>
    </source>
</reference>
<proteinExistence type="predicted"/>
<accession>A0A9P8Q7V5</accession>
<dbReference type="EMBL" id="JAEUBG010002427">
    <property type="protein sequence ID" value="KAH3684519.1"/>
    <property type="molecule type" value="Genomic_DNA"/>
</dbReference>
<gene>
    <name evidence="1" type="ORF">WICPIJ_004507</name>
</gene>
<dbReference type="Proteomes" id="UP000774326">
    <property type="component" value="Unassembled WGS sequence"/>
</dbReference>
<keyword evidence="2" id="KW-1185">Reference proteome</keyword>
<organism evidence="1 2">
    <name type="scientific">Wickerhamomyces pijperi</name>
    <name type="common">Yeast</name>
    <name type="synonym">Pichia pijperi</name>
    <dbReference type="NCBI Taxonomy" id="599730"/>
    <lineage>
        <taxon>Eukaryota</taxon>
        <taxon>Fungi</taxon>
        <taxon>Dikarya</taxon>
        <taxon>Ascomycota</taxon>
        <taxon>Saccharomycotina</taxon>
        <taxon>Saccharomycetes</taxon>
        <taxon>Phaffomycetales</taxon>
        <taxon>Wickerhamomycetaceae</taxon>
        <taxon>Wickerhamomyces</taxon>
    </lineage>
</organism>
<name>A0A9P8Q7V5_WICPI</name>